<organism evidence="6 7">
    <name type="scientific">Caerostris extrusa</name>
    <name type="common">Bark spider</name>
    <name type="synonym">Caerostris bankana</name>
    <dbReference type="NCBI Taxonomy" id="172846"/>
    <lineage>
        <taxon>Eukaryota</taxon>
        <taxon>Metazoa</taxon>
        <taxon>Ecdysozoa</taxon>
        <taxon>Arthropoda</taxon>
        <taxon>Chelicerata</taxon>
        <taxon>Arachnida</taxon>
        <taxon>Araneae</taxon>
        <taxon>Araneomorphae</taxon>
        <taxon>Entelegynae</taxon>
        <taxon>Araneoidea</taxon>
        <taxon>Araneidae</taxon>
        <taxon>Caerostris</taxon>
    </lineage>
</organism>
<evidence type="ECO:0000313" key="6">
    <source>
        <dbReference type="EMBL" id="GIX95925.1"/>
    </source>
</evidence>
<evidence type="ECO:0000259" key="5">
    <source>
        <dbReference type="Pfam" id="PF00151"/>
    </source>
</evidence>
<feature type="domain" description="Lipase" evidence="5">
    <location>
        <begin position="25"/>
        <end position="100"/>
    </location>
</feature>
<evidence type="ECO:0000256" key="3">
    <source>
        <dbReference type="ARBA" id="ARBA00022525"/>
    </source>
</evidence>
<sequence>MKRPCLGGNSIIKMLQCLKDESMLRYRNCNHQSAPNFFLQSINTTECLFWSVHCDSYDDFFIQCPPDTSAMNLMGLPAKKIDGLSPKSNFYLRTGSQFPYYLKNGYELPI</sequence>
<evidence type="ECO:0000256" key="1">
    <source>
        <dbReference type="ARBA" id="ARBA00004613"/>
    </source>
</evidence>
<dbReference type="InterPro" id="IPR000734">
    <property type="entry name" value="TAG_lipase"/>
</dbReference>
<keyword evidence="7" id="KW-1185">Reference proteome</keyword>
<dbReference type="Proteomes" id="UP001054945">
    <property type="component" value="Unassembled WGS sequence"/>
</dbReference>
<proteinExistence type="inferred from homology"/>
<dbReference type="GO" id="GO:0016298">
    <property type="term" value="F:lipase activity"/>
    <property type="evidence" value="ECO:0007669"/>
    <property type="project" value="InterPro"/>
</dbReference>
<dbReference type="Pfam" id="PF00151">
    <property type="entry name" value="Lipase"/>
    <property type="match status" value="1"/>
</dbReference>
<protein>
    <recommendedName>
        <fullName evidence="5">Lipase domain-containing protein</fullName>
    </recommendedName>
</protein>
<comment type="subcellular location">
    <subcellularLocation>
        <location evidence="1">Secreted</location>
    </subcellularLocation>
</comment>
<evidence type="ECO:0000313" key="7">
    <source>
        <dbReference type="Proteomes" id="UP001054945"/>
    </source>
</evidence>
<dbReference type="InterPro" id="IPR029058">
    <property type="entry name" value="AB_hydrolase_fold"/>
</dbReference>
<dbReference type="InterPro" id="IPR013818">
    <property type="entry name" value="Lipase"/>
</dbReference>
<dbReference type="Gene3D" id="3.40.50.1820">
    <property type="entry name" value="alpha/beta hydrolase"/>
    <property type="match status" value="1"/>
</dbReference>
<dbReference type="PANTHER" id="PTHR11610">
    <property type="entry name" value="LIPASE"/>
    <property type="match status" value="1"/>
</dbReference>
<gene>
    <name evidence="6" type="ORF">CEXT_327401</name>
</gene>
<comment type="caution">
    <text evidence="6">The sequence shown here is derived from an EMBL/GenBank/DDBJ whole genome shotgun (WGS) entry which is preliminary data.</text>
</comment>
<accession>A0AAV4PHF6</accession>
<dbReference type="GO" id="GO:0016042">
    <property type="term" value="P:lipid catabolic process"/>
    <property type="evidence" value="ECO:0007669"/>
    <property type="project" value="TreeGrafter"/>
</dbReference>
<evidence type="ECO:0000256" key="4">
    <source>
        <dbReference type="RuleBase" id="RU004262"/>
    </source>
</evidence>
<comment type="similarity">
    <text evidence="2 4">Belongs to the AB hydrolase superfamily. Lipase family.</text>
</comment>
<dbReference type="SUPFAM" id="SSF53474">
    <property type="entry name" value="alpha/beta-Hydrolases"/>
    <property type="match status" value="1"/>
</dbReference>
<dbReference type="GO" id="GO:0005615">
    <property type="term" value="C:extracellular space"/>
    <property type="evidence" value="ECO:0007669"/>
    <property type="project" value="TreeGrafter"/>
</dbReference>
<name>A0AAV4PHF6_CAEEX</name>
<dbReference type="AlphaFoldDB" id="A0AAV4PHF6"/>
<reference evidence="6 7" key="1">
    <citation type="submission" date="2021-06" db="EMBL/GenBank/DDBJ databases">
        <title>Caerostris extrusa draft genome.</title>
        <authorList>
            <person name="Kono N."/>
            <person name="Arakawa K."/>
        </authorList>
    </citation>
    <scope>NUCLEOTIDE SEQUENCE [LARGE SCALE GENOMIC DNA]</scope>
</reference>
<dbReference type="EMBL" id="BPLR01004582">
    <property type="protein sequence ID" value="GIX95925.1"/>
    <property type="molecule type" value="Genomic_DNA"/>
</dbReference>
<evidence type="ECO:0000256" key="2">
    <source>
        <dbReference type="ARBA" id="ARBA00010701"/>
    </source>
</evidence>
<keyword evidence="3" id="KW-0964">Secreted</keyword>